<name>A0A9P0Z301_CUSEU</name>
<evidence type="ECO:0000313" key="2">
    <source>
        <dbReference type="EMBL" id="CAH9084900.1"/>
    </source>
</evidence>
<organism evidence="2 3">
    <name type="scientific">Cuscuta europaea</name>
    <name type="common">European dodder</name>
    <dbReference type="NCBI Taxonomy" id="41803"/>
    <lineage>
        <taxon>Eukaryota</taxon>
        <taxon>Viridiplantae</taxon>
        <taxon>Streptophyta</taxon>
        <taxon>Embryophyta</taxon>
        <taxon>Tracheophyta</taxon>
        <taxon>Spermatophyta</taxon>
        <taxon>Magnoliopsida</taxon>
        <taxon>eudicotyledons</taxon>
        <taxon>Gunneridae</taxon>
        <taxon>Pentapetalae</taxon>
        <taxon>asterids</taxon>
        <taxon>lamiids</taxon>
        <taxon>Solanales</taxon>
        <taxon>Convolvulaceae</taxon>
        <taxon>Cuscuteae</taxon>
        <taxon>Cuscuta</taxon>
        <taxon>Cuscuta subgen. Cuscuta</taxon>
    </lineage>
</organism>
<dbReference type="Proteomes" id="UP001152484">
    <property type="component" value="Unassembled WGS sequence"/>
</dbReference>
<keyword evidence="1" id="KW-0175">Coiled coil</keyword>
<feature type="non-terminal residue" evidence="2">
    <location>
        <position position="1"/>
    </location>
</feature>
<sequence length="235" mass="26000">MKSRSVSLFRRTVNPVSLGLTITPPLDKEEIWVLSPRTAIRRAVHSLSEAFILASSDSRLLDEGHDDAQTLMAGLKEQIADLEKRLGVAVQRGETVQKRLSDVEAAHRVVEEELRRKAEEAGPAAIQAFRGSEDFAAEVEQIISGRREEIALGWLQTSEGEAKLDDEGALCFQLGQYGMQKSLYDLLAKRDPSFSAQAWGLPELMMNPEAPAETPAADTLPLKFLLPNLVIDNFF</sequence>
<reference evidence="2" key="1">
    <citation type="submission" date="2022-07" db="EMBL/GenBank/DDBJ databases">
        <authorList>
            <person name="Macas J."/>
            <person name="Novak P."/>
            <person name="Neumann P."/>
        </authorList>
    </citation>
    <scope>NUCLEOTIDE SEQUENCE</scope>
</reference>
<keyword evidence="3" id="KW-1185">Reference proteome</keyword>
<dbReference type="EMBL" id="CAMAPE010000018">
    <property type="protein sequence ID" value="CAH9084900.1"/>
    <property type="molecule type" value="Genomic_DNA"/>
</dbReference>
<feature type="coiled-coil region" evidence="1">
    <location>
        <begin position="65"/>
        <end position="120"/>
    </location>
</feature>
<protein>
    <submittedName>
        <fullName evidence="2">Uncharacterized protein</fullName>
    </submittedName>
</protein>
<dbReference type="OrthoDB" id="1323574at2759"/>
<accession>A0A9P0Z301</accession>
<comment type="caution">
    <text evidence="2">The sequence shown here is derived from an EMBL/GenBank/DDBJ whole genome shotgun (WGS) entry which is preliminary data.</text>
</comment>
<gene>
    <name evidence="2" type="ORF">CEURO_LOCUS9165</name>
</gene>
<evidence type="ECO:0000256" key="1">
    <source>
        <dbReference type="SAM" id="Coils"/>
    </source>
</evidence>
<proteinExistence type="predicted"/>
<dbReference type="AlphaFoldDB" id="A0A9P0Z301"/>
<evidence type="ECO:0000313" key="3">
    <source>
        <dbReference type="Proteomes" id="UP001152484"/>
    </source>
</evidence>